<comment type="caution">
    <text evidence="3">The sequence shown here is derived from an EMBL/GenBank/DDBJ whole genome shotgun (WGS) entry which is preliminary data.</text>
</comment>
<dbReference type="AlphaFoldDB" id="A0A9X2D825"/>
<name>A0A9X2D825_9ACTN</name>
<evidence type="ECO:0000313" key="4">
    <source>
        <dbReference type="Proteomes" id="UP001139485"/>
    </source>
</evidence>
<keyword evidence="2" id="KW-0472">Membrane</keyword>
<keyword evidence="2" id="KW-1133">Transmembrane helix</keyword>
<protein>
    <recommendedName>
        <fullName evidence="5">WD40 repeat domain-containing protein</fullName>
    </recommendedName>
</protein>
<organism evidence="3 4">
    <name type="scientific">Nocardioides bruguierae</name>
    <dbReference type="NCBI Taxonomy" id="2945102"/>
    <lineage>
        <taxon>Bacteria</taxon>
        <taxon>Bacillati</taxon>
        <taxon>Actinomycetota</taxon>
        <taxon>Actinomycetes</taxon>
        <taxon>Propionibacteriales</taxon>
        <taxon>Nocardioidaceae</taxon>
        <taxon>Nocardioides</taxon>
    </lineage>
</organism>
<keyword evidence="2" id="KW-0812">Transmembrane</keyword>
<evidence type="ECO:0008006" key="5">
    <source>
        <dbReference type="Google" id="ProtNLM"/>
    </source>
</evidence>
<feature type="compositionally biased region" description="Low complexity" evidence="1">
    <location>
        <begin position="82"/>
        <end position="91"/>
    </location>
</feature>
<gene>
    <name evidence="3" type="ORF">M8330_12315</name>
</gene>
<sequence>MSTETDLERLLEAELGGVAGQVGEPRVDTLGIVRQARQDASSRRGRYVLGAAAAVVAAVVAVAALVALPDRDGSVPPAAGPTASEGATDADSATDDADHSDVVPYVWQGRLYVGGQELRLYDPYLGLTWARSTVVLHGGNADVAPVWTRDGSEPQPLPVATDDAGSPLYVGGVNVSPDGSTVAWTEQLDWVYRSAREDVTVQVARMDLDTGEVQRTAALDYPGEGTPGGFLQAVWDDGTVVITGTPLRVWRADGRLQEVTSGGEPVTGRSGVSLGEPLVEIQTDGAATLASLRPNGTVGGSMVLPETSLPWGALSPGGRWYARVWRNDDEGLLVSDLRTGEDVAPTLPEARGDWVPVAWASETELLVLDVKDWTWTETRVFSEQRCDVSTGVCEEVEEDFPRATVQLPD</sequence>
<dbReference type="SUPFAM" id="SSF50993">
    <property type="entry name" value="Peptidase/esterase 'gauge' domain"/>
    <property type="match status" value="1"/>
</dbReference>
<accession>A0A9X2D825</accession>
<proteinExistence type="predicted"/>
<feature type="transmembrane region" description="Helical" evidence="2">
    <location>
        <begin position="47"/>
        <end position="68"/>
    </location>
</feature>
<keyword evidence="4" id="KW-1185">Reference proteome</keyword>
<evidence type="ECO:0000256" key="1">
    <source>
        <dbReference type="SAM" id="MobiDB-lite"/>
    </source>
</evidence>
<dbReference type="RefSeq" id="WP_250827555.1">
    <property type="nucleotide sequence ID" value="NZ_JAMOIL010000013.1"/>
</dbReference>
<reference evidence="3" key="1">
    <citation type="submission" date="2022-05" db="EMBL/GenBank/DDBJ databases">
        <authorList>
            <person name="Tuo L."/>
        </authorList>
    </citation>
    <scope>NUCLEOTIDE SEQUENCE</scope>
    <source>
        <strain evidence="3">BSK12Z-4</strain>
    </source>
</reference>
<evidence type="ECO:0000256" key="2">
    <source>
        <dbReference type="SAM" id="Phobius"/>
    </source>
</evidence>
<feature type="region of interest" description="Disordered" evidence="1">
    <location>
        <begin position="71"/>
        <end position="97"/>
    </location>
</feature>
<dbReference type="Proteomes" id="UP001139485">
    <property type="component" value="Unassembled WGS sequence"/>
</dbReference>
<dbReference type="EMBL" id="JAMOIL010000013">
    <property type="protein sequence ID" value="MCM0621075.1"/>
    <property type="molecule type" value="Genomic_DNA"/>
</dbReference>
<evidence type="ECO:0000313" key="3">
    <source>
        <dbReference type="EMBL" id="MCM0621075.1"/>
    </source>
</evidence>